<dbReference type="GO" id="GO:0005886">
    <property type="term" value="C:plasma membrane"/>
    <property type="evidence" value="ECO:0007669"/>
    <property type="project" value="UniProtKB-SubCell"/>
</dbReference>
<dbReference type="InterPro" id="IPR001789">
    <property type="entry name" value="Sig_transdc_resp-reg_receiver"/>
</dbReference>
<dbReference type="Gene3D" id="2.60.120.260">
    <property type="entry name" value="Galactose-binding domain-like"/>
    <property type="match status" value="1"/>
</dbReference>
<dbReference type="PROSITE" id="PS50110">
    <property type="entry name" value="RESPONSE_REGULATORY"/>
    <property type="match status" value="1"/>
</dbReference>
<evidence type="ECO:0000256" key="14">
    <source>
        <dbReference type="PROSITE-ProRule" id="PRU00169"/>
    </source>
</evidence>
<dbReference type="KEGG" id="hcv:FTV88_1435"/>
<dbReference type="GO" id="GO:0009927">
    <property type="term" value="F:histidine phosphotransfer kinase activity"/>
    <property type="evidence" value="ECO:0007669"/>
    <property type="project" value="TreeGrafter"/>
</dbReference>
<dbReference type="SUPFAM" id="SSF49785">
    <property type="entry name" value="Galactose-binding domain-like"/>
    <property type="match status" value="1"/>
</dbReference>
<dbReference type="InterPro" id="IPR004358">
    <property type="entry name" value="Sig_transdc_His_kin-like_C"/>
</dbReference>
<proteinExistence type="predicted"/>
<dbReference type="EC" id="2.7.13.3" evidence="3"/>
<feature type="transmembrane region" description="Helical" evidence="15">
    <location>
        <begin position="367"/>
        <end position="386"/>
    </location>
</feature>
<dbReference type="CDD" id="cd16922">
    <property type="entry name" value="HATPase_EvgS-ArcB-TorS-like"/>
    <property type="match status" value="1"/>
</dbReference>
<dbReference type="InterPro" id="IPR005467">
    <property type="entry name" value="His_kinase_dom"/>
</dbReference>
<feature type="transmembrane region" description="Helical" evidence="15">
    <location>
        <begin position="214"/>
        <end position="233"/>
    </location>
</feature>
<evidence type="ECO:0000256" key="1">
    <source>
        <dbReference type="ARBA" id="ARBA00000085"/>
    </source>
</evidence>
<accession>A0A5Q2N2S4</accession>
<dbReference type="InterPro" id="IPR036097">
    <property type="entry name" value="HisK_dim/P_sf"/>
</dbReference>
<keyword evidence="12 15" id="KW-0472">Membrane</keyword>
<feature type="transmembrane region" description="Helical" evidence="15">
    <location>
        <begin position="398"/>
        <end position="418"/>
    </location>
</feature>
<reference evidence="19" key="1">
    <citation type="submission" date="2019-11" db="EMBL/GenBank/DDBJ databases">
        <title>Genome sequence of Heliorestis convoluta strain HH, an alkaliphilic and minimalistic phototrophic bacterium from a soda lake in Egypt.</title>
        <authorList>
            <person name="Dewey E.D."/>
            <person name="Stokes L.M."/>
            <person name="Burchell B.M."/>
            <person name="Shaffer K.N."/>
            <person name="Huntington A.M."/>
            <person name="Baker J.M."/>
            <person name="Nadendla S."/>
            <person name="Giglio M.G."/>
            <person name="Touchman J.W."/>
            <person name="Blankenship R.E."/>
            <person name="Madigan M.T."/>
            <person name="Sattley W.M."/>
        </authorList>
    </citation>
    <scope>NUCLEOTIDE SEQUENCE [LARGE SCALE GENOMIC DNA]</scope>
    <source>
        <strain evidence="19">HH</strain>
    </source>
</reference>
<dbReference type="CDD" id="cd17574">
    <property type="entry name" value="REC_OmpR"/>
    <property type="match status" value="1"/>
</dbReference>
<evidence type="ECO:0000256" key="12">
    <source>
        <dbReference type="ARBA" id="ARBA00023136"/>
    </source>
</evidence>
<evidence type="ECO:0000313" key="18">
    <source>
        <dbReference type="EMBL" id="QGG47582.1"/>
    </source>
</evidence>
<dbReference type="SUPFAM" id="SSF47384">
    <property type="entry name" value="Homodimeric domain of signal transducing histidine kinase"/>
    <property type="match status" value="1"/>
</dbReference>
<dbReference type="Pfam" id="PF00512">
    <property type="entry name" value="HisKA"/>
    <property type="match status" value="1"/>
</dbReference>
<dbReference type="Pfam" id="PF00072">
    <property type="entry name" value="Response_reg"/>
    <property type="match status" value="1"/>
</dbReference>
<evidence type="ECO:0000256" key="4">
    <source>
        <dbReference type="ARBA" id="ARBA00018672"/>
    </source>
</evidence>
<dbReference type="OrthoDB" id="9809348at2"/>
<dbReference type="CDD" id="cd00082">
    <property type="entry name" value="HisKA"/>
    <property type="match status" value="1"/>
</dbReference>
<evidence type="ECO:0000259" key="16">
    <source>
        <dbReference type="PROSITE" id="PS50109"/>
    </source>
</evidence>
<feature type="transmembrane region" description="Helical" evidence="15">
    <location>
        <begin position="314"/>
        <end position="332"/>
    </location>
</feature>
<keyword evidence="10" id="KW-0067">ATP-binding</keyword>
<keyword evidence="9 18" id="KW-0418">Kinase</keyword>
<evidence type="ECO:0000256" key="10">
    <source>
        <dbReference type="ARBA" id="ARBA00022840"/>
    </source>
</evidence>
<evidence type="ECO:0000256" key="13">
    <source>
        <dbReference type="ARBA" id="ARBA00024867"/>
    </source>
</evidence>
<dbReference type="FunFam" id="3.30.565.10:FF:000023">
    <property type="entry name" value="PAS domain-containing sensor histidine kinase"/>
    <property type="match status" value="1"/>
</dbReference>
<dbReference type="PROSITE" id="PS50109">
    <property type="entry name" value="HIS_KIN"/>
    <property type="match status" value="2"/>
</dbReference>
<dbReference type="SUPFAM" id="SSF55874">
    <property type="entry name" value="ATPase domain of HSP90 chaperone/DNA topoisomerase II/histidine kinase"/>
    <property type="match status" value="2"/>
</dbReference>
<evidence type="ECO:0000256" key="15">
    <source>
        <dbReference type="SAM" id="Phobius"/>
    </source>
</evidence>
<dbReference type="InterPro" id="IPR003594">
    <property type="entry name" value="HATPase_dom"/>
</dbReference>
<feature type="transmembrane region" description="Helical" evidence="15">
    <location>
        <begin position="245"/>
        <end position="265"/>
    </location>
</feature>
<feature type="domain" description="Response regulatory" evidence="17">
    <location>
        <begin position="703"/>
        <end position="820"/>
    </location>
</feature>
<keyword evidence="5" id="KW-1003">Cell membrane</keyword>
<dbReference type="Gene3D" id="1.10.287.130">
    <property type="match status" value="1"/>
</dbReference>
<dbReference type="Gene3D" id="3.40.50.2300">
    <property type="match status" value="1"/>
</dbReference>
<feature type="transmembrane region" description="Helical" evidence="15">
    <location>
        <begin position="338"/>
        <end position="360"/>
    </location>
</feature>
<dbReference type="RefSeq" id="WP_153724928.1">
    <property type="nucleotide sequence ID" value="NZ_CP045875.1"/>
</dbReference>
<keyword evidence="6 14" id="KW-0597">Phosphoprotein</keyword>
<feature type="domain" description="Histidine kinase" evidence="16">
    <location>
        <begin position="931"/>
        <end position="1028"/>
    </location>
</feature>
<evidence type="ECO:0000256" key="5">
    <source>
        <dbReference type="ARBA" id="ARBA00022475"/>
    </source>
</evidence>
<evidence type="ECO:0000256" key="2">
    <source>
        <dbReference type="ARBA" id="ARBA00004236"/>
    </source>
</evidence>
<gene>
    <name evidence="18" type="ORF">FTV88_1435</name>
</gene>
<dbReference type="PANTHER" id="PTHR43047">
    <property type="entry name" value="TWO-COMPONENT HISTIDINE PROTEIN KINASE"/>
    <property type="match status" value="1"/>
</dbReference>
<dbReference type="PRINTS" id="PR00344">
    <property type="entry name" value="BCTRLSENSOR"/>
</dbReference>
<dbReference type="SMART" id="SM00387">
    <property type="entry name" value="HATPase_c"/>
    <property type="match status" value="2"/>
</dbReference>
<keyword evidence="15" id="KW-1133">Transmembrane helix</keyword>
<dbReference type="Gene3D" id="3.30.565.10">
    <property type="entry name" value="Histidine kinase-like ATPase, C-terminal domain"/>
    <property type="match status" value="2"/>
</dbReference>
<dbReference type="AlphaFoldDB" id="A0A5Q2N2S4"/>
<protein>
    <recommendedName>
        <fullName evidence="4">Stage 0 sporulation protein A homolog</fullName>
        <ecNumber evidence="3">2.7.13.3</ecNumber>
    </recommendedName>
</protein>
<evidence type="ECO:0000256" key="8">
    <source>
        <dbReference type="ARBA" id="ARBA00022741"/>
    </source>
</evidence>
<comment type="catalytic activity">
    <reaction evidence="1">
        <text>ATP + protein L-histidine = ADP + protein N-phospho-L-histidine.</text>
        <dbReference type="EC" id="2.7.13.3"/>
    </reaction>
</comment>
<dbReference type="InterPro" id="IPR003661">
    <property type="entry name" value="HisK_dim/P_dom"/>
</dbReference>
<dbReference type="InterPro" id="IPR010559">
    <property type="entry name" value="Sig_transdc_His_kin_internal"/>
</dbReference>
<keyword evidence="15" id="KW-0812">Transmembrane</keyword>
<keyword evidence="19" id="KW-1185">Reference proteome</keyword>
<feature type="domain" description="Histidine kinase" evidence="16">
    <location>
        <begin position="445"/>
        <end position="663"/>
    </location>
</feature>
<evidence type="ECO:0000256" key="11">
    <source>
        <dbReference type="ARBA" id="ARBA00023012"/>
    </source>
</evidence>
<dbReference type="Pfam" id="PF02518">
    <property type="entry name" value="HATPase_c"/>
    <property type="match status" value="2"/>
</dbReference>
<comment type="subcellular location">
    <subcellularLocation>
        <location evidence="2">Cell membrane</location>
    </subcellularLocation>
</comment>
<dbReference type="GO" id="GO:0000155">
    <property type="term" value="F:phosphorelay sensor kinase activity"/>
    <property type="evidence" value="ECO:0007669"/>
    <property type="project" value="InterPro"/>
</dbReference>
<feature type="modified residue" description="4-aspartylphosphate" evidence="14">
    <location>
        <position position="753"/>
    </location>
</feature>
<feature type="transmembrane region" description="Helical" evidence="15">
    <location>
        <begin position="12"/>
        <end position="31"/>
    </location>
</feature>
<dbReference type="SUPFAM" id="SSF52172">
    <property type="entry name" value="CheY-like"/>
    <property type="match status" value="1"/>
</dbReference>
<dbReference type="Pfam" id="PF06580">
    <property type="entry name" value="His_kinase"/>
    <property type="match status" value="1"/>
</dbReference>
<dbReference type="InterPro" id="IPR011006">
    <property type="entry name" value="CheY-like_superfamily"/>
</dbReference>
<dbReference type="PANTHER" id="PTHR43047:SF72">
    <property type="entry name" value="OSMOSENSING HISTIDINE PROTEIN KINASE SLN1"/>
    <property type="match status" value="1"/>
</dbReference>
<comment type="function">
    <text evidence="13">May play the central regulatory role in sporulation. It may be an element of the effector pathway responsible for the activation of sporulation genes in response to nutritional stress. Spo0A may act in concert with spo0H (a sigma factor) to control the expression of some genes that are critical to the sporulation process.</text>
</comment>
<dbReference type="Pfam" id="PF07695">
    <property type="entry name" value="7TMR-DISM_7TM"/>
    <property type="match status" value="1"/>
</dbReference>
<dbReference type="InterPro" id="IPR008979">
    <property type="entry name" value="Galactose-bd-like_sf"/>
</dbReference>
<evidence type="ECO:0000256" key="9">
    <source>
        <dbReference type="ARBA" id="ARBA00022777"/>
    </source>
</evidence>
<keyword evidence="7" id="KW-0808">Transferase</keyword>
<keyword evidence="11" id="KW-0902">Two-component regulatory system</keyword>
<keyword evidence="8" id="KW-0547">Nucleotide-binding</keyword>
<dbReference type="SMART" id="SM00388">
    <property type="entry name" value="HisKA"/>
    <property type="match status" value="1"/>
</dbReference>
<dbReference type="GO" id="GO:0005524">
    <property type="term" value="F:ATP binding"/>
    <property type="evidence" value="ECO:0007669"/>
    <property type="project" value="UniProtKB-KW"/>
</dbReference>
<evidence type="ECO:0000256" key="3">
    <source>
        <dbReference type="ARBA" id="ARBA00012438"/>
    </source>
</evidence>
<sequence>MRLFKNKKIYRQAIVSFIIVSLLLGSFYILAKGYNPLKNIDDGTLDLAGWNPSTDDSMMSLNGEWEFYWSKLLTYDDLHNHNNNVEPDLMAQVPKVWNAYTVNDKNLPGFGYATYRLKVINAHEGQPLSIRMPTVSTAYSLYIDDQLLASNGQVSANKANFIPEYRPVTFDFTPQTSNFDIIIQVSNFSYARGGLWYPIYMGSVDGIKAYDRNIAYKDLFLIGAFFIMALYYLSIFSMRREDKSSLYFVLLCIIAMARVVIYGDYSISNIFTWITYYHKVTIDYLSAYWFPVVFALLIGKLFPEQFSKKVLRAFVLYAFVMSIVTVLIPISLFTKLAFFAEAIVLVIVLYTITCTIKAYSNLKSDSILILIGTFIGVLVGVHDILYHNNIIFHGFGEFSSLGFLIMLFLNAFILARRFSQAFQDTKMLSEKLMKLDKLKDEFLANTSHELRTPLNAMISIADGVSRGSEGVVNKNQKAALDTIISSGKRLTNLINDILDYAKIKNFDLKLTPQPVNLKRTVEGVVKVLGGLNKSERIEMLIDIPDDLPYIYVDENRLLQILYNLMGNAIKFTEAGYIKVSATKTGEMVEICVEDTGIGIPDDKLNEIFQHFLQLEDSLTRKNRGTGLGLPITGYLVEAHGGKIWVASKVGEGSKFYVTVPVSTELSSSKEKEWKFETAEEIAAGYNQTYIDEFPFRHQGRGPKIMVLDDNEANLMALTNILKMENYAITAVTSSESFFEEFKREKNLSLIILDVMMPGLSGYEICRKIRKNYTISEIPILMLTARTSTQDIVMGIESGANDYLAKPFDTEELLARVNILIQLKQSVDKSIASELAFLQAQIKPHFLYNAINTFISISRYDVEQARKLLVDFSNYLRCSFDFKGLSQVVPLKQEIELVKAYLHIEKAQHEERLEVSLCYPDDAEVKVPILMLQPVVENAILHGILPKREGGRVEISIKKDKEMLLFQVKDDGVGMEQDKLRSLFTDESEGGIGLSNIDNRLKKLYGKGLQISSSPNRGTEVTWSIPLTTPF</sequence>
<dbReference type="SMART" id="SM00448">
    <property type="entry name" value="REC"/>
    <property type="match status" value="1"/>
</dbReference>
<dbReference type="Proteomes" id="UP000366051">
    <property type="component" value="Chromosome"/>
</dbReference>
<dbReference type="InterPro" id="IPR036890">
    <property type="entry name" value="HATPase_C_sf"/>
</dbReference>
<evidence type="ECO:0000259" key="17">
    <source>
        <dbReference type="PROSITE" id="PS50110"/>
    </source>
</evidence>
<evidence type="ECO:0000313" key="19">
    <source>
        <dbReference type="Proteomes" id="UP000366051"/>
    </source>
</evidence>
<organism evidence="18 19">
    <name type="scientific">Heliorestis convoluta</name>
    <dbReference type="NCBI Taxonomy" id="356322"/>
    <lineage>
        <taxon>Bacteria</taxon>
        <taxon>Bacillati</taxon>
        <taxon>Bacillota</taxon>
        <taxon>Clostridia</taxon>
        <taxon>Eubacteriales</taxon>
        <taxon>Heliobacteriaceae</taxon>
        <taxon>Heliorestis</taxon>
    </lineage>
</organism>
<feature type="transmembrane region" description="Helical" evidence="15">
    <location>
        <begin position="285"/>
        <end position="302"/>
    </location>
</feature>
<dbReference type="InterPro" id="IPR011623">
    <property type="entry name" value="7TMR_DISM_rcpt_extracell_dom1"/>
</dbReference>
<evidence type="ECO:0000256" key="7">
    <source>
        <dbReference type="ARBA" id="ARBA00022679"/>
    </source>
</evidence>
<evidence type="ECO:0000256" key="6">
    <source>
        <dbReference type="ARBA" id="ARBA00022553"/>
    </source>
</evidence>
<dbReference type="EMBL" id="CP045875">
    <property type="protein sequence ID" value="QGG47582.1"/>
    <property type="molecule type" value="Genomic_DNA"/>
</dbReference>
<name>A0A5Q2N2S4_9FIRM</name>